<dbReference type="Gene3D" id="1.10.10.10">
    <property type="entry name" value="Winged helix-like DNA-binding domain superfamily/Winged helix DNA-binding domain"/>
    <property type="match status" value="1"/>
</dbReference>
<name>A0ABP7KKR5_9MICO</name>
<dbReference type="InterPro" id="IPR001845">
    <property type="entry name" value="HTH_ArsR_DNA-bd_dom"/>
</dbReference>
<gene>
    <name evidence="3" type="ORF">GCM10022381_20490</name>
</gene>
<accession>A0ABP7KKR5</accession>
<reference evidence="4" key="1">
    <citation type="journal article" date="2019" name="Int. J. Syst. Evol. Microbiol.">
        <title>The Global Catalogue of Microorganisms (GCM) 10K type strain sequencing project: providing services to taxonomists for standard genome sequencing and annotation.</title>
        <authorList>
            <consortium name="The Broad Institute Genomics Platform"/>
            <consortium name="The Broad Institute Genome Sequencing Center for Infectious Disease"/>
            <person name="Wu L."/>
            <person name="Ma J."/>
        </authorList>
    </citation>
    <scope>NUCLEOTIDE SEQUENCE [LARGE SCALE GENOMIC DNA]</scope>
    <source>
        <strain evidence="4">JCM 17021</strain>
    </source>
</reference>
<dbReference type="PANTHER" id="PTHR43428:SF1">
    <property type="entry name" value="ARSENATE REDUCTASE"/>
    <property type="match status" value="1"/>
</dbReference>
<dbReference type="EMBL" id="BAABCN010000004">
    <property type="protein sequence ID" value="GAA3877942.1"/>
    <property type="molecule type" value="Genomic_DNA"/>
</dbReference>
<dbReference type="SMART" id="SM00418">
    <property type="entry name" value="HTH_ARSR"/>
    <property type="match status" value="1"/>
</dbReference>
<dbReference type="Proteomes" id="UP001501803">
    <property type="component" value="Unassembled WGS sequence"/>
</dbReference>
<dbReference type="Pfam" id="PF01451">
    <property type="entry name" value="LMWPc"/>
    <property type="match status" value="1"/>
</dbReference>
<dbReference type="Gene3D" id="3.40.50.2300">
    <property type="match status" value="1"/>
</dbReference>
<dbReference type="SUPFAM" id="SSF52788">
    <property type="entry name" value="Phosphotyrosine protein phosphatases I"/>
    <property type="match status" value="1"/>
</dbReference>
<keyword evidence="1" id="KW-0059">Arsenical resistance</keyword>
<comment type="caution">
    <text evidence="3">The sequence shown here is derived from an EMBL/GenBank/DDBJ whole genome shotgun (WGS) entry which is preliminary data.</text>
</comment>
<dbReference type="InterPro" id="IPR011991">
    <property type="entry name" value="ArsR-like_HTH"/>
</dbReference>
<organism evidence="3 4">
    <name type="scientific">Leifsonia kafniensis</name>
    <dbReference type="NCBI Taxonomy" id="475957"/>
    <lineage>
        <taxon>Bacteria</taxon>
        <taxon>Bacillati</taxon>
        <taxon>Actinomycetota</taxon>
        <taxon>Actinomycetes</taxon>
        <taxon>Micrococcales</taxon>
        <taxon>Microbacteriaceae</taxon>
        <taxon>Leifsonia</taxon>
    </lineage>
</organism>
<protein>
    <recommendedName>
        <fullName evidence="2">HTH arsR-type domain-containing protein</fullName>
    </recommendedName>
</protein>
<dbReference type="CDD" id="cd00090">
    <property type="entry name" value="HTH_ARSR"/>
    <property type="match status" value="1"/>
</dbReference>
<evidence type="ECO:0000256" key="1">
    <source>
        <dbReference type="ARBA" id="ARBA00022849"/>
    </source>
</evidence>
<keyword evidence="4" id="KW-1185">Reference proteome</keyword>
<dbReference type="Gene3D" id="1.10.8.1060">
    <property type="entry name" value="Corynebacterium glutamicum thioredoxin-dependent arsenate reductase, N-terminal domain"/>
    <property type="match status" value="1"/>
</dbReference>
<dbReference type="CDD" id="cd16345">
    <property type="entry name" value="LMWP_ArsC"/>
    <property type="match status" value="1"/>
</dbReference>
<dbReference type="PROSITE" id="PS50987">
    <property type="entry name" value="HTH_ARSR_2"/>
    <property type="match status" value="1"/>
</dbReference>
<dbReference type="RefSeq" id="WP_345065820.1">
    <property type="nucleotide sequence ID" value="NZ_BAABCN010000004.1"/>
</dbReference>
<proteinExistence type="predicted"/>
<dbReference type="InterPro" id="IPR048716">
    <property type="entry name" value="Phosphatase-like_N"/>
</dbReference>
<dbReference type="SUPFAM" id="SSF46785">
    <property type="entry name" value="Winged helix' DNA-binding domain"/>
    <property type="match status" value="1"/>
</dbReference>
<sequence>MPIRPFHGVPLDAATAIVRAEQVALLAEPARLRLMSVLASDPDGTNTAPRLASELGFSVSDVSDHLAQLSAAGLIRTRPGATATEYALSAEAWVRFGRLLAGKPTHEALPSPDVPAINDLPPAMRRTADRLASRHQAHFSRETVEKYLAESYELLNLHAKPTKHLPSLASQFAGDRLDALATVYGFDVTGTPEVLFVCVRNSGRSQLAAGILRQLAGDRVTVRTAGSRPASSIDDSIIDALDEIGVALVSEFPKPLTDEVVQAADVVITMGCGDACPVYPGRRYLDWPIDDPFGKPAPEVRAVRDDIQRRVEALMETLGLETPTPS</sequence>
<dbReference type="InterPro" id="IPR023485">
    <property type="entry name" value="Ptyr_pPase"/>
</dbReference>
<dbReference type="PRINTS" id="PR00778">
    <property type="entry name" value="HTHARSR"/>
</dbReference>
<evidence type="ECO:0000259" key="2">
    <source>
        <dbReference type="PROSITE" id="PS50987"/>
    </source>
</evidence>
<dbReference type="PANTHER" id="PTHR43428">
    <property type="entry name" value="ARSENATE REDUCTASE"/>
    <property type="match status" value="1"/>
</dbReference>
<feature type="domain" description="HTH arsR-type" evidence="2">
    <location>
        <begin position="11"/>
        <end position="111"/>
    </location>
</feature>
<dbReference type="SMART" id="SM00226">
    <property type="entry name" value="LMWPc"/>
    <property type="match status" value="1"/>
</dbReference>
<evidence type="ECO:0000313" key="4">
    <source>
        <dbReference type="Proteomes" id="UP001501803"/>
    </source>
</evidence>
<dbReference type="Pfam" id="PF21234">
    <property type="entry name" value="Phosphatase-like_N"/>
    <property type="match status" value="1"/>
</dbReference>
<dbReference type="InterPro" id="IPR036388">
    <property type="entry name" value="WH-like_DNA-bd_sf"/>
</dbReference>
<evidence type="ECO:0000313" key="3">
    <source>
        <dbReference type="EMBL" id="GAA3877942.1"/>
    </source>
</evidence>
<dbReference type="InterPro" id="IPR036390">
    <property type="entry name" value="WH_DNA-bd_sf"/>
</dbReference>
<dbReference type="Pfam" id="PF12840">
    <property type="entry name" value="HTH_20"/>
    <property type="match status" value="1"/>
</dbReference>
<dbReference type="InterPro" id="IPR036196">
    <property type="entry name" value="Ptyr_pPase_sf"/>
</dbReference>